<comment type="caution">
    <text evidence="9">The sequence shown here is derived from an EMBL/GenBank/DDBJ whole genome shotgun (WGS) entry which is preliminary data.</text>
</comment>
<dbReference type="Pfam" id="PF05488">
    <property type="entry name" value="PAAR_motif"/>
    <property type="match status" value="1"/>
</dbReference>
<evidence type="ECO:0000256" key="1">
    <source>
        <dbReference type="ARBA" id="ARBA00006811"/>
    </source>
</evidence>
<keyword evidence="6" id="KW-0044">Antibiotic</keyword>
<dbReference type="InterPro" id="IPR037146">
    <property type="entry name" value="Colicin/pyocin_DNase_dom_sf"/>
</dbReference>
<dbReference type="AlphaFoldDB" id="A0A9X1SKH7"/>
<dbReference type="Pfam" id="PF21431">
    <property type="entry name" value="Col-Pyo_DNase"/>
    <property type="match status" value="1"/>
</dbReference>
<dbReference type="InterPro" id="IPR008727">
    <property type="entry name" value="PAAR_motif"/>
</dbReference>
<dbReference type="GO" id="GO:0042742">
    <property type="term" value="P:defense response to bacterium"/>
    <property type="evidence" value="ECO:0007669"/>
    <property type="project" value="UniProtKB-KW"/>
</dbReference>
<dbReference type="Gene3D" id="3.90.540.10">
    <property type="entry name" value="Colicin/pyocin, DNase domain"/>
    <property type="match status" value="1"/>
</dbReference>
<evidence type="ECO:0000259" key="8">
    <source>
        <dbReference type="Pfam" id="PF06958"/>
    </source>
</evidence>
<evidence type="ECO:0000313" key="10">
    <source>
        <dbReference type="Proteomes" id="UP001139171"/>
    </source>
</evidence>
<keyword evidence="5" id="KW-0378">Hydrolase</keyword>
<evidence type="ECO:0000256" key="2">
    <source>
        <dbReference type="ARBA" id="ARBA00022529"/>
    </source>
</evidence>
<dbReference type="InterPro" id="IPR036302">
    <property type="entry name" value="Pyosin/cloacin_T_dom_sf"/>
</dbReference>
<dbReference type="SUPFAM" id="SSF54060">
    <property type="entry name" value="His-Me finger endonucleases"/>
    <property type="match status" value="1"/>
</dbReference>
<keyword evidence="2" id="KW-0929">Antimicrobial</keyword>
<dbReference type="InterPro" id="IPR044925">
    <property type="entry name" value="His-Me_finger_sf"/>
</dbReference>
<dbReference type="Proteomes" id="UP001139171">
    <property type="component" value="Unassembled WGS sequence"/>
</dbReference>
<organism evidence="9 10">
    <name type="scientific">Limnobaculum eriocheiris</name>
    <dbReference type="NCBI Taxonomy" id="2897391"/>
    <lineage>
        <taxon>Bacteria</taxon>
        <taxon>Pseudomonadati</taxon>
        <taxon>Pseudomonadota</taxon>
        <taxon>Gammaproteobacteria</taxon>
        <taxon>Enterobacterales</taxon>
        <taxon>Budviciaceae</taxon>
        <taxon>Limnobaculum</taxon>
    </lineage>
</organism>
<dbReference type="CDD" id="cd14744">
    <property type="entry name" value="PAAR_CT_2"/>
    <property type="match status" value="1"/>
</dbReference>
<evidence type="ECO:0000256" key="3">
    <source>
        <dbReference type="ARBA" id="ARBA00022722"/>
    </source>
</evidence>
<protein>
    <submittedName>
        <fullName evidence="9">S-type pyocin domain-containing protein</fullName>
    </submittedName>
</protein>
<comment type="similarity">
    <text evidence="1">Belongs to the colicin/pyosin nuclease family.</text>
</comment>
<keyword evidence="4" id="KW-0255">Endonuclease</keyword>
<sequence>MATKRVAVVGDRTTTGGTIIQGLSTWIVHGKGVALDGYIVACGCPSGKNRIIAFNSQIFAEDTVHSVPSARQPVASNSVQTVSPQSFAEQNSNNIIPVFAKSCLRGSGCTDAGQERESIENFGDFSLLQSTDTECGYRCEPSSPAQMASVSAVAATEIAMKVIKQSAKSTIKGRWMSPHPVLVLLVGIFYTPEIGKGGSRDDLADYIARDKLDYLASTGGTATTRVRFQARVDMHTGQPVIEGYHTPEGSGLDQVPVIRMKPDVVNGVRRYIPEGNNGPTIIWTPAEPDYRPVNHTGNNTDYSAPPSIFVNPIPESQGAHTTTTPIPEERHFSDYILFFPTDSGMPPIYIMLDSPRNESGVVTGQGENIYGTWLRDAGVGLGCPVPAQIADKLRGREFANFDQFRKAFWIEVSKDTELSEQFSRHNQTRIKQGLSPRTIALEHIGKRMSFELHHINYITHGGAVYDVDNIKVMTPKNHIQHHKGNK</sequence>
<keyword evidence="7" id="KW-0078">Bacteriocin</keyword>
<name>A0A9X1SKH7_9GAMM</name>
<proteinExistence type="inferred from homology"/>
<dbReference type="GO" id="GO:0016787">
    <property type="term" value="F:hydrolase activity"/>
    <property type="evidence" value="ECO:0007669"/>
    <property type="project" value="UniProtKB-KW"/>
</dbReference>
<accession>A0A9X1SKH7</accession>
<evidence type="ECO:0000313" key="9">
    <source>
        <dbReference type="EMBL" id="MCD1125314.1"/>
    </source>
</evidence>
<reference evidence="9" key="1">
    <citation type="submission" date="2021-11" db="EMBL/GenBank/DDBJ databases">
        <title>Jinshanibacter sp. isolated from one year old Eriocheir sinensis.</title>
        <authorList>
            <person name="Li J.-Y."/>
            <person name="He W."/>
            <person name="Gao T.-H."/>
        </authorList>
    </citation>
    <scope>NUCLEOTIDE SEQUENCE</scope>
    <source>
        <strain evidence="9">LJY008</strain>
    </source>
</reference>
<feature type="domain" description="Pyosin/cloacin translocation" evidence="8">
    <location>
        <begin position="213"/>
        <end position="351"/>
    </location>
</feature>
<dbReference type="RefSeq" id="WP_230608271.1">
    <property type="nucleotide sequence ID" value="NZ_JAJNAG010000005.1"/>
</dbReference>
<keyword evidence="10" id="KW-1185">Reference proteome</keyword>
<dbReference type="GO" id="GO:0031640">
    <property type="term" value="P:killing of cells of another organism"/>
    <property type="evidence" value="ECO:0007669"/>
    <property type="project" value="UniProtKB-KW"/>
</dbReference>
<dbReference type="Pfam" id="PF06958">
    <property type="entry name" value="Pyocin_S"/>
    <property type="match status" value="1"/>
</dbReference>
<dbReference type="SUPFAM" id="SSF69369">
    <property type="entry name" value="Cloacin translocation domain"/>
    <property type="match status" value="1"/>
</dbReference>
<evidence type="ECO:0000256" key="6">
    <source>
        <dbReference type="ARBA" id="ARBA00023022"/>
    </source>
</evidence>
<evidence type="ECO:0000256" key="4">
    <source>
        <dbReference type="ARBA" id="ARBA00022759"/>
    </source>
</evidence>
<dbReference type="InterPro" id="IPR016128">
    <property type="entry name" value="Pyosin/cloacin_T_dom"/>
</dbReference>
<dbReference type="EMBL" id="JAJNAG010000005">
    <property type="protein sequence ID" value="MCD1125314.1"/>
    <property type="molecule type" value="Genomic_DNA"/>
</dbReference>
<keyword evidence="3" id="KW-0540">Nuclease</keyword>
<evidence type="ECO:0000256" key="7">
    <source>
        <dbReference type="ARBA" id="ARBA00023048"/>
    </source>
</evidence>
<gene>
    <name evidence="9" type="ORF">LPW36_04610</name>
</gene>
<evidence type="ECO:0000256" key="5">
    <source>
        <dbReference type="ARBA" id="ARBA00022801"/>
    </source>
</evidence>
<dbReference type="GO" id="GO:0004519">
    <property type="term" value="F:endonuclease activity"/>
    <property type="evidence" value="ECO:0007669"/>
    <property type="project" value="UniProtKB-KW"/>
</dbReference>